<feature type="domain" description="MADS-box" evidence="6">
    <location>
        <begin position="1"/>
        <end position="61"/>
    </location>
</feature>
<dbReference type="GO" id="GO:0003677">
    <property type="term" value="F:DNA binding"/>
    <property type="evidence" value="ECO:0007669"/>
    <property type="project" value="UniProtKB-KW"/>
</dbReference>
<dbReference type="Pfam" id="PF00319">
    <property type="entry name" value="SRF-TF"/>
    <property type="match status" value="1"/>
</dbReference>
<dbReference type="PANTHER" id="PTHR48019">
    <property type="entry name" value="SERUM RESPONSE FACTOR HOMOLOG"/>
    <property type="match status" value="1"/>
</dbReference>
<keyword evidence="4" id="KW-0804">Transcription</keyword>
<evidence type="ECO:0000256" key="2">
    <source>
        <dbReference type="ARBA" id="ARBA00023015"/>
    </source>
</evidence>
<dbReference type="InterPro" id="IPR002100">
    <property type="entry name" value="TF_MADSbox"/>
</dbReference>
<gene>
    <name evidence="7" type="ORF">ILEXP_LOCUS27323</name>
</gene>
<evidence type="ECO:0000256" key="4">
    <source>
        <dbReference type="ARBA" id="ARBA00023163"/>
    </source>
</evidence>
<dbReference type="GO" id="GO:0005634">
    <property type="term" value="C:nucleus"/>
    <property type="evidence" value="ECO:0007669"/>
    <property type="project" value="UniProtKB-SubCell"/>
</dbReference>
<dbReference type="PROSITE" id="PS50066">
    <property type="entry name" value="MADS_BOX_2"/>
    <property type="match status" value="1"/>
</dbReference>
<dbReference type="PRINTS" id="PR00404">
    <property type="entry name" value="MADSDOMAIN"/>
</dbReference>
<dbReference type="FunFam" id="3.40.1810.10:FF:000010">
    <property type="entry name" value="Agamous-like MADS-box protein AGL30"/>
    <property type="match status" value="1"/>
</dbReference>
<dbReference type="GO" id="GO:0010152">
    <property type="term" value="P:pollen maturation"/>
    <property type="evidence" value="ECO:0007669"/>
    <property type="project" value="UniProtKB-ARBA"/>
</dbReference>
<dbReference type="InterPro" id="IPR050142">
    <property type="entry name" value="MADS-box/MEF2_TF"/>
</dbReference>
<proteinExistence type="predicted"/>
<reference evidence="7 8" key="1">
    <citation type="submission" date="2024-02" db="EMBL/GenBank/DDBJ databases">
        <authorList>
            <person name="Vignale AGUSTIN F."/>
            <person name="Sosa J E."/>
            <person name="Modenutti C."/>
        </authorList>
    </citation>
    <scope>NUCLEOTIDE SEQUENCE [LARGE SCALE GENOMIC DNA]</scope>
</reference>
<comment type="subcellular location">
    <subcellularLocation>
        <location evidence="1">Nucleus</location>
    </subcellularLocation>
</comment>
<evidence type="ECO:0000256" key="1">
    <source>
        <dbReference type="ARBA" id="ARBA00004123"/>
    </source>
</evidence>
<comment type="caution">
    <text evidence="7">The sequence shown here is derived from an EMBL/GenBank/DDBJ whole genome shotgun (WGS) entry which is preliminary data.</text>
</comment>
<dbReference type="SMART" id="SM00432">
    <property type="entry name" value="MADS"/>
    <property type="match status" value="1"/>
</dbReference>
<dbReference type="AlphaFoldDB" id="A0ABC8SN78"/>
<evidence type="ECO:0000313" key="7">
    <source>
        <dbReference type="EMBL" id="CAK9158658.1"/>
    </source>
</evidence>
<keyword evidence="8" id="KW-1185">Reference proteome</keyword>
<protein>
    <recommendedName>
        <fullName evidence="6">MADS-box domain-containing protein</fullName>
    </recommendedName>
</protein>
<name>A0ABC8SN78_9AQUA</name>
<accession>A0ABC8SN78</accession>
<keyword evidence="2" id="KW-0805">Transcription regulation</keyword>
<dbReference type="GO" id="GO:0080092">
    <property type="term" value="P:regulation of pollen tube growth"/>
    <property type="evidence" value="ECO:0007669"/>
    <property type="project" value="UniProtKB-ARBA"/>
</dbReference>
<evidence type="ECO:0000259" key="6">
    <source>
        <dbReference type="PROSITE" id="PS50066"/>
    </source>
</evidence>
<dbReference type="Gene3D" id="3.40.1810.10">
    <property type="entry name" value="Transcription factor, MADS-box"/>
    <property type="match status" value="1"/>
</dbReference>
<dbReference type="SUPFAM" id="SSF55455">
    <property type="entry name" value="SRF-like"/>
    <property type="match status" value="1"/>
</dbReference>
<dbReference type="EMBL" id="CAUOFW020003225">
    <property type="protein sequence ID" value="CAK9158658.1"/>
    <property type="molecule type" value="Genomic_DNA"/>
</dbReference>
<evidence type="ECO:0000313" key="8">
    <source>
        <dbReference type="Proteomes" id="UP001642360"/>
    </source>
</evidence>
<keyword evidence="3" id="KW-0238">DNA-binding</keyword>
<sequence>MGRVKLKIKRLENSSNRQVTYSKRRLGILKKAKELSVLCDIDIILLMFSPTGKPTMFSGARSSIDEVITKFAQLTPQERAKRKLESLEALKKTFKKLDHDVNIQDFLVESVQSVEELSAQVGMMRAQLIELHRRLSFWSNPDKIDNVEQLGQMEDSLRESINQIRVHKENFVKHQILPLDCTSQFQNGMHLPLIMGGDQEGQSLTWLPTNENHHLVLPEEPNFQPQRDMEGSTDASLLNYACFFGNGKQTQIENAELVDRIQEGGAMNNLSNPACLRFQLDEQYPYHSYGNLNLSEVEKLKAESEVHLQGHPFDYQIHSNFELPKLIYDNVHNTWVPASDSCSITMFNENSYPQVSFLLFIYVALPCLYVKLRNRCSLCFFSW</sequence>
<evidence type="ECO:0000256" key="5">
    <source>
        <dbReference type="ARBA" id="ARBA00023242"/>
    </source>
</evidence>
<keyword evidence="5" id="KW-0539">Nucleus</keyword>
<dbReference type="InterPro" id="IPR036879">
    <property type="entry name" value="TF_MADSbox_sf"/>
</dbReference>
<dbReference type="Proteomes" id="UP001642360">
    <property type="component" value="Unassembled WGS sequence"/>
</dbReference>
<evidence type="ECO:0000256" key="3">
    <source>
        <dbReference type="ARBA" id="ARBA00023125"/>
    </source>
</evidence>
<organism evidence="7 8">
    <name type="scientific">Ilex paraguariensis</name>
    <name type="common">yerba mate</name>
    <dbReference type="NCBI Taxonomy" id="185542"/>
    <lineage>
        <taxon>Eukaryota</taxon>
        <taxon>Viridiplantae</taxon>
        <taxon>Streptophyta</taxon>
        <taxon>Embryophyta</taxon>
        <taxon>Tracheophyta</taxon>
        <taxon>Spermatophyta</taxon>
        <taxon>Magnoliopsida</taxon>
        <taxon>eudicotyledons</taxon>
        <taxon>Gunneridae</taxon>
        <taxon>Pentapetalae</taxon>
        <taxon>asterids</taxon>
        <taxon>campanulids</taxon>
        <taxon>Aquifoliales</taxon>
        <taxon>Aquifoliaceae</taxon>
        <taxon>Ilex</taxon>
    </lineage>
</organism>